<sequence>MVKKILLILAFVVGVWGDGVDEAIENFIGKNSFYTNQNFINRLFKEKQKFYTQEHFVDYYAILKTLKDNGLLELVFKQPSEVRLNFIAKTKPILLTRTINSVLSSLGYSYFTTSKAKYSQEYSDMTFSLVTEHIVDPVVMLNELRKRGVFAKKVQRNSQLEWIYELEVQDWSITNATPLSTTARMELKNVSGEYWFSTKSAGVLQISKKNNRIGWFPRIVLFDKNLQILEIITQESFAKSAEVNITDRTAFVMVTDLNSPARLKYGITIQFTPY</sequence>
<dbReference type="AlphaFoldDB" id="A0A3D8J4L3"/>
<proteinExistence type="predicted"/>
<evidence type="ECO:0000313" key="1">
    <source>
        <dbReference type="EMBL" id="RDU72085.1"/>
    </source>
</evidence>
<reference evidence="1 2" key="1">
    <citation type="submission" date="2018-04" db="EMBL/GenBank/DDBJ databases">
        <title>Novel Campyloabacter and Helicobacter Species and Strains.</title>
        <authorList>
            <person name="Mannion A.J."/>
            <person name="Shen Z."/>
            <person name="Fox J.G."/>
        </authorList>
    </citation>
    <scope>NUCLEOTIDE SEQUENCE [LARGE SCALE GENOMIC DNA]</scope>
    <source>
        <strain evidence="1 2">MIT 04-9366</strain>
    </source>
</reference>
<dbReference type="OrthoDB" id="5338450at2"/>
<comment type="caution">
    <text evidence="1">The sequence shown here is derived from an EMBL/GenBank/DDBJ whole genome shotgun (WGS) entry which is preliminary data.</text>
</comment>
<evidence type="ECO:0000313" key="2">
    <source>
        <dbReference type="Proteomes" id="UP000257045"/>
    </source>
</evidence>
<dbReference type="EMBL" id="NXLV01000001">
    <property type="protein sequence ID" value="RDU72085.1"/>
    <property type="molecule type" value="Genomic_DNA"/>
</dbReference>
<protein>
    <recommendedName>
        <fullName evidence="3">Periplasmic protein</fullName>
    </recommendedName>
</protein>
<keyword evidence="2" id="KW-1185">Reference proteome</keyword>
<dbReference type="RefSeq" id="WP_115568715.1">
    <property type="nucleotide sequence ID" value="NZ_NXLV01000001.1"/>
</dbReference>
<name>A0A3D8J4L3_9HELI</name>
<organism evidence="1 2">
    <name type="scientific">Helicobacter brantae</name>
    <dbReference type="NCBI Taxonomy" id="375927"/>
    <lineage>
        <taxon>Bacteria</taxon>
        <taxon>Pseudomonadati</taxon>
        <taxon>Campylobacterota</taxon>
        <taxon>Epsilonproteobacteria</taxon>
        <taxon>Campylobacterales</taxon>
        <taxon>Helicobacteraceae</taxon>
        <taxon>Helicobacter</taxon>
    </lineage>
</organism>
<evidence type="ECO:0008006" key="3">
    <source>
        <dbReference type="Google" id="ProtNLM"/>
    </source>
</evidence>
<dbReference type="Proteomes" id="UP000257045">
    <property type="component" value="Unassembled WGS sequence"/>
</dbReference>
<gene>
    <name evidence="1" type="ORF">CQA58_00325</name>
</gene>
<accession>A0A3D8J4L3</accession>